<proteinExistence type="inferred from homology"/>
<dbReference type="InterPro" id="IPR000387">
    <property type="entry name" value="Tyr_Pase_dom"/>
</dbReference>
<dbReference type="Pfam" id="PF13350">
    <property type="entry name" value="Y_phosphatase3"/>
    <property type="match status" value="1"/>
</dbReference>
<dbReference type="InterPro" id="IPR029021">
    <property type="entry name" value="Prot-tyrosine_phosphatase-like"/>
</dbReference>
<dbReference type="GO" id="GO:0004721">
    <property type="term" value="F:phosphoprotein phosphatase activity"/>
    <property type="evidence" value="ECO:0007669"/>
    <property type="project" value="InterPro"/>
</dbReference>
<dbReference type="EMBL" id="CP045915">
    <property type="protein sequence ID" value="QGH33527.1"/>
    <property type="molecule type" value="Genomic_DNA"/>
</dbReference>
<dbReference type="Gene3D" id="3.90.190.10">
    <property type="entry name" value="Protein tyrosine phosphatase superfamily"/>
    <property type="match status" value="1"/>
</dbReference>
<protein>
    <recommendedName>
        <fullName evidence="2">Tyrosine specific protein phosphatases domain-containing protein</fullName>
    </recommendedName>
</protein>
<evidence type="ECO:0000313" key="4">
    <source>
        <dbReference type="Proteomes" id="UP000339690"/>
    </source>
</evidence>
<dbReference type="PROSITE" id="PS00383">
    <property type="entry name" value="TYR_PHOSPHATASE_1"/>
    <property type="match status" value="1"/>
</dbReference>
<accession>A0A5Q2TH57</accession>
<dbReference type="KEGG" id="grc:GI584_05615"/>
<name>A0A5Q2TH57_9BACI</name>
<dbReference type="PANTHER" id="PTHR31126:SF1">
    <property type="entry name" value="TYROSINE SPECIFIC PROTEIN PHOSPHATASES DOMAIN-CONTAINING PROTEIN"/>
    <property type="match status" value="1"/>
</dbReference>
<dbReference type="PANTHER" id="PTHR31126">
    <property type="entry name" value="TYROSINE-PROTEIN PHOSPHATASE"/>
    <property type="match status" value="1"/>
</dbReference>
<feature type="domain" description="Tyrosine specific protein phosphatases" evidence="2">
    <location>
        <begin position="117"/>
        <end position="168"/>
    </location>
</feature>
<dbReference type="InterPro" id="IPR016130">
    <property type="entry name" value="Tyr_Pase_AS"/>
</dbReference>
<organism evidence="3 4">
    <name type="scientific">Gracilibacillus salitolerans</name>
    <dbReference type="NCBI Taxonomy" id="2663022"/>
    <lineage>
        <taxon>Bacteria</taxon>
        <taxon>Bacillati</taxon>
        <taxon>Bacillota</taxon>
        <taxon>Bacilli</taxon>
        <taxon>Bacillales</taxon>
        <taxon>Bacillaceae</taxon>
        <taxon>Gracilibacillus</taxon>
    </lineage>
</organism>
<dbReference type="SUPFAM" id="SSF52799">
    <property type="entry name" value="(Phosphotyrosine protein) phosphatases II"/>
    <property type="match status" value="1"/>
</dbReference>
<comment type="similarity">
    <text evidence="1">Belongs to the protein-tyrosine phosphatase family.</text>
</comment>
<dbReference type="RefSeq" id="WP_153790550.1">
    <property type="nucleotide sequence ID" value="NZ_CP045915.1"/>
</dbReference>
<dbReference type="AlphaFoldDB" id="A0A5Q2TH57"/>
<gene>
    <name evidence="3" type="ORF">GI584_05615</name>
</gene>
<sequence>MKNAKLNWVRLPLESVENCRELGGYNTQYGQQTKWHALLRSSDMSKLTEEDIIFLKEYGVHTVIDLRGADEIEIKPNGLANTAFCQYHNIPLITELVSNIAFTTEKQNMGDLYVELLENNQAIKQIFDCIAHAEEGSIIFHCAAGKDRTGILAMLLLSLAGVEKKDILSNYEVSYTNLESMHNLEKLHEKIPVELIYSKSEYIAKAYDYLRSNYGTVEQYLLAKGVEQDAVMGVRTRLVGKDPVVAV</sequence>
<evidence type="ECO:0000259" key="2">
    <source>
        <dbReference type="PROSITE" id="PS50056"/>
    </source>
</evidence>
<evidence type="ECO:0000313" key="3">
    <source>
        <dbReference type="EMBL" id="QGH33527.1"/>
    </source>
</evidence>
<reference evidence="3 4" key="1">
    <citation type="submission" date="2019-11" db="EMBL/GenBank/DDBJ databases">
        <title>Gracilibacillus salitolerans sp. nov., a moderate halophile isolated from a saline soil in northwest China.</title>
        <authorList>
            <person name="Gan L."/>
        </authorList>
    </citation>
    <scope>NUCLEOTIDE SEQUENCE [LARGE SCALE GENOMIC DNA]</scope>
    <source>
        <strain evidence="3 4">SCU50</strain>
    </source>
</reference>
<dbReference type="PROSITE" id="PS50056">
    <property type="entry name" value="TYR_PHOSPHATASE_2"/>
    <property type="match status" value="1"/>
</dbReference>
<evidence type="ECO:0000256" key="1">
    <source>
        <dbReference type="ARBA" id="ARBA00009580"/>
    </source>
</evidence>
<dbReference type="InterPro" id="IPR026893">
    <property type="entry name" value="Tyr/Ser_Pase_IphP-type"/>
</dbReference>
<keyword evidence="4" id="KW-1185">Reference proteome</keyword>
<dbReference type="Proteomes" id="UP000339690">
    <property type="component" value="Chromosome"/>
</dbReference>